<dbReference type="CDD" id="cd05007">
    <property type="entry name" value="SIS_Etherase"/>
    <property type="match status" value="1"/>
</dbReference>
<reference evidence="15 16" key="1">
    <citation type="submission" date="2020-04" db="EMBL/GenBank/DDBJ databases">
        <authorList>
            <person name="Hitch T.C.A."/>
            <person name="Wylensek D."/>
            <person name="Clavel T."/>
        </authorList>
    </citation>
    <scope>NUCLEOTIDE SEQUENCE [LARGE SCALE GENOMIC DNA]</scope>
    <source>
        <strain evidence="15 16">Oil-RF-744-FAT-WT-6-1</strain>
    </source>
</reference>
<dbReference type="GO" id="GO:0016835">
    <property type="term" value="F:carbon-oxygen lyase activity"/>
    <property type="evidence" value="ECO:0007669"/>
    <property type="project" value="UniProtKB-UniRule"/>
</dbReference>
<gene>
    <name evidence="12 15" type="primary">murQ</name>
    <name evidence="14" type="ORF">ACGTZG_05880</name>
    <name evidence="15" type="ORF">HF872_00480</name>
</gene>
<evidence type="ECO:0000313" key="17">
    <source>
        <dbReference type="Proteomes" id="UP001605989"/>
    </source>
</evidence>
<comment type="pathway">
    <text evidence="5">Amino-sugar metabolism; 1,6-anhydro-N-acetylmuramate degradation.</text>
</comment>
<dbReference type="FunFam" id="1.10.8.1080:FF:000001">
    <property type="entry name" value="N-acetylmuramic acid 6-phosphate etherase"/>
    <property type="match status" value="1"/>
</dbReference>
<protein>
    <recommendedName>
        <fullName evidence="9 12">N-acetylmuramic acid 6-phosphate etherase</fullName>
        <shortName evidence="12">MurNAc-6-P etherase</shortName>
        <ecNumber evidence="8 12">4.2.1.126</ecNumber>
    </recommendedName>
    <alternativeName>
        <fullName evidence="11 12">N-acetylmuramic acid 6-phosphate hydrolase</fullName>
    </alternativeName>
    <alternativeName>
        <fullName evidence="10 12">N-acetylmuramic acid 6-phosphate lyase</fullName>
    </alternativeName>
</protein>
<dbReference type="NCBIfam" id="NF003915">
    <property type="entry name" value="PRK05441.1"/>
    <property type="match status" value="1"/>
</dbReference>
<dbReference type="Gene3D" id="1.10.8.1080">
    <property type="match status" value="1"/>
</dbReference>
<evidence type="ECO:0000256" key="3">
    <source>
        <dbReference type="ARBA" id="ARBA00023277"/>
    </source>
</evidence>
<dbReference type="EC" id="4.2.1.126" evidence="8 12"/>
<dbReference type="InterPro" id="IPR040190">
    <property type="entry name" value="MURQ/GCKR"/>
</dbReference>
<dbReference type="InterPro" id="IPR005486">
    <property type="entry name" value="Glucokinase_regulatory_CS"/>
</dbReference>
<dbReference type="KEGG" id="mhw:ACT01_03480"/>
<dbReference type="EMBL" id="JABAFG010000001">
    <property type="protein sequence ID" value="NME27104.1"/>
    <property type="molecule type" value="Genomic_DNA"/>
</dbReference>
<dbReference type="GO" id="GO:0097173">
    <property type="term" value="P:N-acetylmuramic acid catabolic process"/>
    <property type="evidence" value="ECO:0007669"/>
    <property type="project" value="UniProtKB-UniPathway"/>
</dbReference>
<dbReference type="InterPro" id="IPR046348">
    <property type="entry name" value="SIS_dom_sf"/>
</dbReference>
<accession>A0A848BSG5</accession>
<dbReference type="PANTHER" id="PTHR10088">
    <property type="entry name" value="GLUCOKINASE REGULATORY PROTEIN"/>
    <property type="match status" value="1"/>
</dbReference>
<evidence type="ECO:0000259" key="13">
    <source>
        <dbReference type="PROSITE" id="PS51464"/>
    </source>
</evidence>
<feature type="domain" description="SIS" evidence="13">
    <location>
        <begin position="56"/>
        <end position="219"/>
    </location>
</feature>
<evidence type="ECO:0000256" key="1">
    <source>
        <dbReference type="ARBA" id="ARBA00011738"/>
    </source>
</evidence>
<dbReference type="AlphaFoldDB" id="A0A848BSG5"/>
<dbReference type="NCBIfam" id="NF009222">
    <property type="entry name" value="PRK12570.1"/>
    <property type="match status" value="1"/>
</dbReference>
<dbReference type="InterPro" id="IPR005488">
    <property type="entry name" value="Etherase_MurQ"/>
</dbReference>
<comment type="miscellaneous">
    <text evidence="12">A lyase-type mechanism (elimination/hydration) is suggested for the cleavage of the lactyl ether bond of MurNAc 6-phosphate, with the formation of an alpha,beta-unsaturated aldehyde intermediate with (E)-stereochemistry, followed by the syn addition of water to give product.</text>
</comment>
<dbReference type="PROSITE" id="PS01272">
    <property type="entry name" value="GCKR"/>
    <property type="match status" value="1"/>
</dbReference>
<feature type="active site" evidence="12">
    <location>
        <position position="115"/>
    </location>
</feature>
<dbReference type="EMBL" id="JBIEKR010000004">
    <property type="protein sequence ID" value="MFG6272716.1"/>
    <property type="molecule type" value="Genomic_DNA"/>
</dbReference>
<evidence type="ECO:0000313" key="15">
    <source>
        <dbReference type="EMBL" id="NME27104.1"/>
    </source>
</evidence>
<evidence type="ECO:0000256" key="5">
    <source>
        <dbReference type="ARBA" id="ARBA00060595"/>
    </source>
</evidence>
<comment type="subunit">
    <text evidence="1 12">Homodimer.</text>
</comment>
<dbReference type="HAMAP" id="MF_00068">
    <property type="entry name" value="MurQ"/>
    <property type="match status" value="1"/>
</dbReference>
<organism evidence="15 16">
    <name type="scientific">Megasphaera hexanoica</name>
    <dbReference type="NCBI Taxonomy" id="1675036"/>
    <lineage>
        <taxon>Bacteria</taxon>
        <taxon>Bacillati</taxon>
        <taxon>Bacillota</taxon>
        <taxon>Negativicutes</taxon>
        <taxon>Veillonellales</taxon>
        <taxon>Veillonellaceae</taxon>
        <taxon>Megasphaera</taxon>
    </lineage>
</organism>
<comment type="pathway">
    <text evidence="12">Amino-sugar metabolism; N-acetylmuramate degradation.</text>
</comment>
<sequence length="306" mass="32421">MIELAAIATEQRNPRSKNIDQVSTEEMVRIINREDHRAASAVEAIIPDIARAIDLISHHLHEGGRLFYAGSGTSGRLGVLDAAECPPTYSTDPDLVQGLIAGGESAMFRAREGAEDDENLGKKDLLDKGLTKKDVVVGLSASGRTPYVIGALTCARQCGAAAIAVDCSPHSPIGACADIDLCAVTGPEVITGSTRMKAGTAQKMILNMLSTGTMIRLGKVYGNLMVDVKATNHKLEERARRIVMEAAGCSRDEAIRALAQSKGQAKPAIVMLLLHISYEEAQEKLQTADGFISKVLSAQSAAKGTI</sequence>
<evidence type="ECO:0000256" key="8">
    <source>
        <dbReference type="ARBA" id="ARBA00067056"/>
    </source>
</evidence>
<evidence type="ECO:0000256" key="11">
    <source>
        <dbReference type="ARBA" id="ARBA00084049"/>
    </source>
</evidence>
<evidence type="ECO:0000256" key="4">
    <source>
        <dbReference type="ARBA" id="ARBA00051747"/>
    </source>
</evidence>
<dbReference type="Proteomes" id="UP001605989">
    <property type="component" value="Unassembled WGS sequence"/>
</dbReference>
<dbReference type="PROSITE" id="PS51464">
    <property type="entry name" value="SIS"/>
    <property type="match status" value="1"/>
</dbReference>
<evidence type="ECO:0000256" key="2">
    <source>
        <dbReference type="ARBA" id="ARBA00023239"/>
    </source>
</evidence>
<dbReference type="Proteomes" id="UP000591071">
    <property type="component" value="Unassembled WGS sequence"/>
</dbReference>
<dbReference type="GO" id="GO:0016803">
    <property type="term" value="F:ether hydrolase activity"/>
    <property type="evidence" value="ECO:0007669"/>
    <property type="project" value="TreeGrafter"/>
</dbReference>
<dbReference type="PANTHER" id="PTHR10088:SF4">
    <property type="entry name" value="GLUCOKINASE REGULATORY PROTEIN"/>
    <property type="match status" value="1"/>
</dbReference>
<comment type="pathway">
    <text evidence="6">Cell wall biogenesis.</text>
</comment>
<dbReference type="Gene3D" id="3.40.50.10490">
    <property type="entry name" value="Glucose-6-phosphate isomerase like protein, domain 1"/>
    <property type="match status" value="1"/>
</dbReference>
<dbReference type="GO" id="GO:0009254">
    <property type="term" value="P:peptidoglycan turnover"/>
    <property type="evidence" value="ECO:0007669"/>
    <property type="project" value="TreeGrafter"/>
</dbReference>
<dbReference type="SUPFAM" id="SSF53697">
    <property type="entry name" value="SIS domain"/>
    <property type="match status" value="1"/>
</dbReference>
<evidence type="ECO:0000256" key="12">
    <source>
        <dbReference type="HAMAP-Rule" id="MF_00068"/>
    </source>
</evidence>
<evidence type="ECO:0000313" key="14">
    <source>
        <dbReference type="EMBL" id="MFG6272716.1"/>
    </source>
</evidence>
<dbReference type="InterPro" id="IPR001347">
    <property type="entry name" value="SIS_dom"/>
</dbReference>
<dbReference type="RefSeq" id="WP_075581850.1">
    <property type="nucleotide sequence ID" value="NZ_CP011940.1"/>
</dbReference>
<comment type="caution">
    <text evidence="15">The sequence shown here is derived from an EMBL/GenBank/DDBJ whole genome shotgun (WGS) entry which is preliminary data.</text>
</comment>
<dbReference type="UniPathway" id="UPA00342"/>
<proteinExistence type="inferred from homology"/>
<dbReference type="GO" id="GO:0046348">
    <property type="term" value="P:amino sugar catabolic process"/>
    <property type="evidence" value="ECO:0007669"/>
    <property type="project" value="InterPro"/>
</dbReference>
<keyword evidence="17" id="KW-1185">Reference proteome</keyword>
<comment type="function">
    <text evidence="12">Specifically catalyzes the cleavage of the D-lactyl ether substituent of MurNAc 6-phosphate, producing GlcNAc 6-phosphate and D-lactate.</text>
</comment>
<comment type="catalytic activity">
    <reaction evidence="4 12">
        <text>N-acetyl-D-muramate 6-phosphate + H2O = N-acetyl-D-glucosamine 6-phosphate + (R)-lactate</text>
        <dbReference type="Rhea" id="RHEA:26410"/>
        <dbReference type="ChEBI" id="CHEBI:15377"/>
        <dbReference type="ChEBI" id="CHEBI:16004"/>
        <dbReference type="ChEBI" id="CHEBI:57513"/>
        <dbReference type="ChEBI" id="CHEBI:58722"/>
        <dbReference type="EC" id="4.2.1.126"/>
    </reaction>
</comment>
<name>A0A848BSG5_9FIRM</name>
<evidence type="ECO:0000256" key="6">
    <source>
        <dbReference type="ARBA" id="ARBA00060672"/>
    </source>
</evidence>
<dbReference type="NCBIfam" id="TIGR00274">
    <property type="entry name" value="N-acetylmuramic acid 6-phosphate etherase"/>
    <property type="match status" value="1"/>
</dbReference>
<evidence type="ECO:0000313" key="16">
    <source>
        <dbReference type="Proteomes" id="UP000591071"/>
    </source>
</evidence>
<evidence type="ECO:0000256" key="10">
    <source>
        <dbReference type="ARBA" id="ARBA00077905"/>
    </source>
</evidence>
<comment type="similarity">
    <text evidence="7 12">Belongs to the GCKR-like family. MurNAc-6-P etherase subfamily.</text>
</comment>
<dbReference type="Pfam" id="PF22645">
    <property type="entry name" value="GKRP_SIS_N"/>
    <property type="match status" value="1"/>
</dbReference>
<dbReference type="OrthoDB" id="9813395at2"/>
<dbReference type="GO" id="GO:0097367">
    <property type="term" value="F:carbohydrate derivative binding"/>
    <property type="evidence" value="ECO:0007669"/>
    <property type="project" value="InterPro"/>
</dbReference>
<evidence type="ECO:0000256" key="7">
    <source>
        <dbReference type="ARBA" id="ARBA00061234"/>
    </source>
</evidence>
<evidence type="ECO:0000256" key="9">
    <source>
        <dbReference type="ARBA" id="ARBA00070061"/>
    </source>
</evidence>
<keyword evidence="3 12" id="KW-0119">Carbohydrate metabolism</keyword>
<reference evidence="14 17" key="2">
    <citation type="submission" date="2024-10" db="EMBL/GenBank/DDBJ databases">
        <authorList>
            <person name="Sang B.-I."/>
            <person name="Prabhaharan D."/>
        </authorList>
    </citation>
    <scope>NUCLEOTIDE SEQUENCE [LARGE SCALE GENOMIC DNA]</scope>
    <source>
        <strain evidence="14 17">MH</strain>
    </source>
</reference>
<feature type="active site" description="Proton donor" evidence="12">
    <location>
        <position position="84"/>
    </location>
</feature>
<keyword evidence="2 12" id="KW-0456">Lyase</keyword>
<dbReference type="FunFam" id="3.40.50.10490:FF:000014">
    <property type="entry name" value="N-acetylmuramic acid 6-phosphate etherase"/>
    <property type="match status" value="1"/>
</dbReference>